<dbReference type="SUPFAM" id="SSF53474">
    <property type="entry name" value="alpha/beta-Hydrolases"/>
    <property type="match status" value="1"/>
</dbReference>
<sequence length="306" mass="32744">MHRTATAVIRFVLNTASRAAPRPAGALAFALFRRAGARAGLRPAEAALMRTARTETLDLDGTPVRVHRWGSGERPVLLLHGWRSRASRWQPLAEALLAAGYSPVAFDAPGHGDSGGRGSTILEYRAAVRRLRAAAGRPFEALIGHSFGGLAAFAALRDPDTARRLVTVSGISRFGFLTEGFGAQLGLRPRLETELRRRVERFLARRGEEGDVWSRFSASHRPAGITVPIMVIHDEDDGVVPVDQARHVMRSYPGQADLLLTRGLGHARILSDPGVVDAVVDFLTATATATATAPADSGVSADQRAG</sequence>
<accession>A0A1I1P8R9</accession>
<dbReference type="Pfam" id="PF12697">
    <property type="entry name" value="Abhydrolase_6"/>
    <property type="match status" value="1"/>
</dbReference>
<proteinExistence type="predicted"/>
<dbReference type="AlphaFoldDB" id="A0A1I1P8R9"/>
<name>A0A1I1P8R9_9ACTN</name>
<feature type="domain" description="AB hydrolase-1" evidence="1">
    <location>
        <begin position="76"/>
        <end position="276"/>
    </location>
</feature>
<dbReference type="RefSeq" id="WP_093839688.1">
    <property type="nucleotide sequence ID" value="NZ_FOLM01000009.1"/>
</dbReference>
<evidence type="ECO:0000313" key="2">
    <source>
        <dbReference type="EMBL" id="SFD06304.1"/>
    </source>
</evidence>
<reference evidence="2 3" key="1">
    <citation type="submission" date="2016-10" db="EMBL/GenBank/DDBJ databases">
        <authorList>
            <person name="de Groot N.N."/>
        </authorList>
    </citation>
    <scope>NUCLEOTIDE SEQUENCE [LARGE SCALE GENOMIC DNA]</scope>
    <source>
        <strain evidence="2 3">CGMCC 4.5739</strain>
    </source>
</reference>
<gene>
    <name evidence="2" type="ORF">SAMN05421773_10945</name>
</gene>
<dbReference type="InterPro" id="IPR050266">
    <property type="entry name" value="AB_hydrolase_sf"/>
</dbReference>
<protein>
    <submittedName>
        <fullName evidence="2">Pimeloyl-ACP methyl ester carboxylesterase</fullName>
    </submittedName>
</protein>
<organism evidence="2 3">
    <name type="scientific">Streptomyces aidingensis</name>
    <dbReference type="NCBI Taxonomy" id="910347"/>
    <lineage>
        <taxon>Bacteria</taxon>
        <taxon>Bacillati</taxon>
        <taxon>Actinomycetota</taxon>
        <taxon>Actinomycetes</taxon>
        <taxon>Kitasatosporales</taxon>
        <taxon>Streptomycetaceae</taxon>
        <taxon>Streptomyces</taxon>
    </lineage>
</organism>
<dbReference type="STRING" id="910347.SAMN05421773_10945"/>
<dbReference type="PANTHER" id="PTHR43798:SF33">
    <property type="entry name" value="HYDROLASE, PUTATIVE (AFU_ORTHOLOGUE AFUA_2G14860)-RELATED"/>
    <property type="match status" value="1"/>
</dbReference>
<dbReference type="PANTHER" id="PTHR43798">
    <property type="entry name" value="MONOACYLGLYCEROL LIPASE"/>
    <property type="match status" value="1"/>
</dbReference>
<dbReference type="EMBL" id="FOLM01000009">
    <property type="protein sequence ID" value="SFD06304.1"/>
    <property type="molecule type" value="Genomic_DNA"/>
</dbReference>
<evidence type="ECO:0000313" key="3">
    <source>
        <dbReference type="Proteomes" id="UP000199207"/>
    </source>
</evidence>
<dbReference type="InterPro" id="IPR000073">
    <property type="entry name" value="AB_hydrolase_1"/>
</dbReference>
<evidence type="ECO:0000259" key="1">
    <source>
        <dbReference type="Pfam" id="PF12697"/>
    </source>
</evidence>
<dbReference type="Gene3D" id="3.40.50.1820">
    <property type="entry name" value="alpha/beta hydrolase"/>
    <property type="match status" value="1"/>
</dbReference>
<dbReference type="OrthoDB" id="9785847at2"/>
<dbReference type="Proteomes" id="UP000199207">
    <property type="component" value="Unassembled WGS sequence"/>
</dbReference>
<dbReference type="GO" id="GO:0003824">
    <property type="term" value="F:catalytic activity"/>
    <property type="evidence" value="ECO:0007669"/>
    <property type="project" value="UniProtKB-ARBA"/>
</dbReference>
<keyword evidence="3" id="KW-1185">Reference proteome</keyword>
<dbReference type="GO" id="GO:0016020">
    <property type="term" value="C:membrane"/>
    <property type="evidence" value="ECO:0007669"/>
    <property type="project" value="TreeGrafter"/>
</dbReference>
<dbReference type="InterPro" id="IPR029058">
    <property type="entry name" value="AB_hydrolase_fold"/>
</dbReference>